<dbReference type="AlphaFoldDB" id="A0A244CTF9"/>
<proteinExistence type="predicted"/>
<dbReference type="EMBL" id="MWPV01000001">
    <property type="protein sequence ID" value="OUL58893.1"/>
    <property type="molecule type" value="Genomic_DNA"/>
</dbReference>
<dbReference type="Proteomes" id="UP000194841">
    <property type="component" value="Unassembled WGS sequence"/>
</dbReference>
<dbReference type="OrthoDB" id="5598524at2"/>
<organism evidence="1 2">
    <name type="scientific">Pseudoalteromonas ulvae</name>
    <dbReference type="NCBI Taxonomy" id="107327"/>
    <lineage>
        <taxon>Bacteria</taxon>
        <taxon>Pseudomonadati</taxon>
        <taxon>Pseudomonadota</taxon>
        <taxon>Gammaproteobacteria</taxon>
        <taxon>Alteromonadales</taxon>
        <taxon>Pseudoalteromonadaceae</taxon>
        <taxon>Pseudoalteromonas</taxon>
    </lineage>
</organism>
<dbReference type="RefSeq" id="WP_086742271.1">
    <property type="nucleotide sequence ID" value="NZ_MWPV01000001.1"/>
</dbReference>
<evidence type="ECO:0000313" key="1">
    <source>
        <dbReference type="EMBL" id="OUL58893.1"/>
    </source>
</evidence>
<keyword evidence="2" id="KW-1185">Reference proteome</keyword>
<evidence type="ECO:0000313" key="2">
    <source>
        <dbReference type="Proteomes" id="UP000194841"/>
    </source>
</evidence>
<protein>
    <submittedName>
        <fullName evidence="1">Uncharacterized protein</fullName>
    </submittedName>
</protein>
<name>A0A244CTF9_PSEDV</name>
<comment type="caution">
    <text evidence="1">The sequence shown here is derived from an EMBL/GenBank/DDBJ whole genome shotgun (WGS) entry which is preliminary data.</text>
</comment>
<accession>A0A244CTF9</accession>
<sequence>MHCDIALSNDLYAYLVSQECSSNPHNINVKLPYFLEHLTMNWYCHLHVHGNTKTIIAIDKTSQYILILPFEQTPSFELFTDTFINAWKEELWWLIIYENVLTDLGHQEFKRSIKSQPVTCQFLASDGTVLPDNLQEAITEIEDALATAYAQTLDKHQQIELTFKLNQTERTKLKKGTLCRFFPSVKLIEFALAGFYRHHQKNINQLMNSQGQFKEPISVAADNIISIKAYLEQEQLNSNQG</sequence>
<reference evidence="1 2" key="1">
    <citation type="submission" date="2017-02" db="EMBL/GenBank/DDBJ databases">
        <title>Pseudoalteromonas ulvae TC14 Genome.</title>
        <authorList>
            <person name="Molmeret M."/>
        </authorList>
    </citation>
    <scope>NUCLEOTIDE SEQUENCE [LARGE SCALE GENOMIC DNA]</scope>
    <source>
        <strain evidence="1">TC14</strain>
    </source>
</reference>
<gene>
    <name evidence="1" type="ORF">B1199_01005</name>
</gene>